<feature type="compositionally biased region" description="Polar residues" evidence="1">
    <location>
        <begin position="126"/>
        <end position="143"/>
    </location>
</feature>
<name>A0A7C8MKP8_9PLEO</name>
<dbReference type="OrthoDB" id="3562657at2759"/>
<feature type="compositionally biased region" description="Basic and acidic residues" evidence="1">
    <location>
        <begin position="44"/>
        <end position="57"/>
    </location>
</feature>
<feature type="compositionally biased region" description="Polar residues" evidence="1">
    <location>
        <begin position="74"/>
        <end position="83"/>
    </location>
</feature>
<gene>
    <name evidence="2" type="ORF">BDV95DRAFT_591200</name>
</gene>
<keyword evidence="3" id="KW-1185">Reference proteome</keyword>
<evidence type="ECO:0000256" key="1">
    <source>
        <dbReference type="SAM" id="MobiDB-lite"/>
    </source>
</evidence>
<evidence type="ECO:0000313" key="3">
    <source>
        <dbReference type="Proteomes" id="UP000481861"/>
    </source>
</evidence>
<organism evidence="2 3">
    <name type="scientific">Massariosphaeria phaeospora</name>
    <dbReference type="NCBI Taxonomy" id="100035"/>
    <lineage>
        <taxon>Eukaryota</taxon>
        <taxon>Fungi</taxon>
        <taxon>Dikarya</taxon>
        <taxon>Ascomycota</taxon>
        <taxon>Pezizomycotina</taxon>
        <taxon>Dothideomycetes</taxon>
        <taxon>Pleosporomycetidae</taxon>
        <taxon>Pleosporales</taxon>
        <taxon>Pleosporales incertae sedis</taxon>
        <taxon>Massariosphaeria</taxon>
    </lineage>
</organism>
<reference evidence="2 3" key="1">
    <citation type="submission" date="2020-01" db="EMBL/GenBank/DDBJ databases">
        <authorList>
            <consortium name="DOE Joint Genome Institute"/>
            <person name="Haridas S."/>
            <person name="Albert R."/>
            <person name="Binder M."/>
            <person name="Bloem J."/>
            <person name="Labutti K."/>
            <person name="Salamov A."/>
            <person name="Andreopoulos B."/>
            <person name="Baker S.E."/>
            <person name="Barry K."/>
            <person name="Bills G."/>
            <person name="Bluhm B.H."/>
            <person name="Cannon C."/>
            <person name="Castanera R."/>
            <person name="Culley D.E."/>
            <person name="Daum C."/>
            <person name="Ezra D."/>
            <person name="Gonzalez J.B."/>
            <person name="Henrissat B."/>
            <person name="Kuo A."/>
            <person name="Liang C."/>
            <person name="Lipzen A."/>
            <person name="Lutzoni F."/>
            <person name="Magnuson J."/>
            <person name="Mondo S."/>
            <person name="Nolan M."/>
            <person name="Ohm R."/>
            <person name="Pangilinan J."/>
            <person name="Park H.-J.H."/>
            <person name="Ramirez L."/>
            <person name="Alfaro M."/>
            <person name="Sun H."/>
            <person name="Tritt A."/>
            <person name="Yoshinaga Y."/>
            <person name="Zwiers L.-H.L."/>
            <person name="Turgeon B.G."/>
            <person name="Goodwin S.B."/>
            <person name="Spatafora J.W."/>
            <person name="Crous P.W."/>
            <person name="Grigoriev I.V."/>
        </authorList>
    </citation>
    <scope>NUCLEOTIDE SEQUENCE [LARGE SCALE GENOMIC DNA]</scope>
    <source>
        <strain evidence="2 3">CBS 611.86</strain>
    </source>
</reference>
<protein>
    <submittedName>
        <fullName evidence="2">Uncharacterized protein</fullName>
    </submittedName>
</protein>
<evidence type="ECO:0000313" key="2">
    <source>
        <dbReference type="EMBL" id="KAF2875762.1"/>
    </source>
</evidence>
<comment type="caution">
    <text evidence="2">The sequence shown here is derived from an EMBL/GenBank/DDBJ whole genome shotgun (WGS) entry which is preliminary data.</text>
</comment>
<feature type="region of interest" description="Disordered" evidence="1">
    <location>
        <begin position="73"/>
        <end position="148"/>
    </location>
</feature>
<dbReference type="EMBL" id="JAADJZ010000004">
    <property type="protein sequence ID" value="KAF2875762.1"/>
    <property type="molecule type" value="Genomic_DNA"/>
</dbReference>
<dbReference type="AlphaFoldDB" id="A0A7C8MKP8"/>
<proteinExistence type="predicted"/>
<dbReference type="Proteomes" id="UP000481861">
    <property type="component" value="Unassembled WGS sequence"/>
</dbReference>
<accession>A0A7C8MKP8</accession>
<sequence length="281" mass="29524">MAFSCSTSSVAPPISTKFVPYVPRACKPNPKPTPKAKSMATAKTVEHRRSGVDSKDGGEWLHIDDDFTMPYEATTASHSTRSPRSGCDSEAERRKIARARRAGCGGEAEAKPAGALGAGGGRPRRPNSQAFSSSGRGTTTQPKGAQPATAAAELANGLVYAGGGAILRVVRVVRIVRIVAPPQAARQDMGIRSDLSITIMATLGPVVYYAPTGLPGDSIGIRYFRCLHGSARAALGRRPAHRHAALDVEAPQGGRPLRSCHCSDQIRGQIRGRCASTQSST</sequence>
<feature type="region of interest" description="Disordered" evidence="1">
    <location>
        <begin position="22"/>
        <end position="57"/>
    </location>
</feature>